<comment type="caution">
    <text evidence="1">The sequence shown here is derived from an EMBL/GenBank/DDBJ whole genome shotgun (WGS) entry which is preliminary data.</text>
</comment>
<name>A0A087B2R6_9BIFI</name>
<dbReference type="Proteomes" id="UP000029067">
    <property type="component" value="Unassembled WGS sequence"/>
</dbReference>
<organism evidence="1 2">
    <name type="scientific">Bifidobacterium cuniculi</name>
    <dbReference type="NCBI Taxonomy" id="1688"/>
    <lineage>
        <taxon>Bacteria</taxon>
        <taxon>Bacillati</taxon>
        <taxon>Actinomycetota</taxon>
        <taxon>Actinomycetes</taxon>
        <taxon>Bifidobacteriales</taxon>
        <taxon>Bifidobacteriaceae</taxon>
        <taxon>Bifidobacterium</taxon>
    </lineage>
</organism>
<keyword evidence="2" id="KW-1185">Reference proteome</keyword>
<dbReference type="STRING" id="1688.BCUN_1082"/>
<evidence type="ECO:0000313" key="2">
    <source>
        <dbReference type="Proteomes" id="UP000029067"/>
    </source>
</evidence>
<gene>
    <name evidence="1" type="ORF">BCUN_1082</name>
</gene>
<dbReference type="InterPro" id="IPR021202">
    <property type="entry name" value="Rv3654c-like"/>
</dbReference>
<dbReference type="RefSeq" id="WP_033516755.1">
    <property type="nucleotide sequence ID" value="NZ_JGYV01000002.1"/>
</dbReference>
<evidence type="ECO:0000313" key="1">
    <source>
        <dbReference type="EMBL" id="KFI65316.1"/>
    </source>
</evidence>
<dbReference type="eggNOG" id="ENOG5033B4F">
    <property type="taxonomic scope" value="Bacteria"/>
</dbReference>
<sequence length="114" mass="11221">MRDDEGSATMAGAGLVAAAALLLSALAMGGALVVRQAQAQSAADLAALAGAQALWESSSAPCAVAVTVGEANGTNVDSCEVDGDDVQVLVRMDTGVPMVPTVAKHARAGPRECA</sequence>
<dbReference type="EMBL" id="JGYV01000002">
    <property type="protein sequence ID" value="KFI65316.1"/>
    <property type="molecule type" value="Genomic_DNA"/>
</dbReference>
<proteinExistence type="predicted"/>
<dbReference type="NCBIfam" id="TIGR03816">
    <property type="entry name" value="tadE_like_DECH"/>
    <property type="match status" value="1"/>
</dbReference>
<accession>A0A087B2R6</accession>
<protein>
    <submittedName>
        <fullName evidence="1">TadE-like protein</fullName>
    </submittedName>
</protein>
<dbReference type="OrthoDB" id="3240399at2"/>
<reference evidence="1 2" key="1">
    <citation type="submission" date="2014-03" db="EMBL/GenBank/DDBJ databases">
        <title>Genomics of Bifidobacteria.</title>
        <authorList>
            <person name="Ventura M."/>
            <person name="Milani C."/>
            <person name="Lugli G.A."/>
        </authorList>
    </citation>
    <scope>NUCLEOTIDE SEQUENCE [LARGE SCALE GENOMIC DNA]</scope>
    <source>
        <strain evidence="1 2">LMG 10738</strain>
    </source>
</reference>
<dbReference type="AlphaFoldDB" id="A0A087B2R6"/>